<feature type="transmembrane region" description="Helical" evidence="6">
    <location>
        <begin position="213"/>
        <end position="237"/>
    </location>
</feature>
<protein>
    <recommendedName>
        <fullName evidence="9">DUF726-domain-containing protein</fullName>
    </recommendedName>
</protein>
<evidence type="ECO:0000256" key="5">
    <source>
        <dbReference type="ARBA" id="ARBA00023136"/>
    </source>
</evidence>
<evidence type="ECO:0000256" key="2">
    <source>
        <dbReference type="ARBA" id="ARBA00009824"/>
    </source>
</evidence>
<feature type="transmembrane region" description="Helical" evidence="6">
    <location>
        <begin position="179"/>
        <end position="201"/>
    </location>
</feature>
<name>A0A8H7PLD0_9FUNG</name>
<dbReference type="PANTHER" id="PTHR17920:SF23">
    <property type="entry name" value="DUF726-DOMAIN-CONTAINING PROTEIN"/>
    <property type="match status" value="1"/>
</dbReference>
<organism evidence="7 8">
    <name type="scientific">Umbelopsis vinacea</name>
    <dbReference type="NCBI Taxonomy" id="44442"/>
    <lineage>
        <taxon>Eukaryota</taxon>
        <taxon>Fungi</taxon>
        <taxon>Fungi incertae sedis</taxon>
        <taxon>Mucoromycota</taxon>
        <taxon>Mucoromycotina</taxon>
        <taxon>Umbelopsidomycetes</taxon>
        <taxon>Umbelopsidales</taxon>
        <taxon>Umbelopsidaceae</taxon>
        <taxon>Umbelopsis</taxon>
    </lineage>
</organism>
<comment type="caution">
    <text evidence="7">The sequence shown here is derived from an EMBL/GenBank/DDBJ whole genome shotgun (WGS) entry which is preliminary data.</text>
</comment>
<keyword evidence="4 6" id="KW-1133">Transmembrane helix</keyword>
<dbReference type="AlphaFoldDB" id="A0A8H7PLD0"/>
<dbReference type="SUPFAM" id="SSF53474">
    <property type="entry name" value="alpha/beta-Hydrolases"/>
    <property type="match status" value="1"/>
</dbReference>
<evidence type="ECO:0000256" key="4">
    <source>
        <dbReference type="ARBA" id="ARBA00022989"/>
    </source>
</evidence>
<dbReference type="Pfam" id="PF05277">
    <property type="entry name" value="DUF726"/>
    <property type="match status" value="1"/>
</dbReference>
<evidence type="ECO:0000256" key="6">
    <source>
        <dbReference type="SAM" id="Phobius"/>
    </source>
</evidence>
<keyword evidence="5 6" id="KW-0472">Membrane</keyword>
<evidence type="ECO:0000256" key="1">
    <source>
        <dbReference type="ARBA" id="ARBA00004141"/>
    </source>
</evidence>
<accession>A0A8H7PLD0</accession>
<proteinExistence type="inferred from homology"/>
<evidence type="ECO:0000256" key="3">
    <source>
        <dbReference type="ARBA" id="ARBA00022692"/>
    </source>
</evidence>
<dbReference type="Proteomes" id="UP000612746">
    <property type="component" value="Unassembled WGS sequence"/>
</dbReference>
<evidence type="ECO:0000313" key="8">
    <source>
        <dbReference type="Proteomes" id="UP000612746"/>
    </source>
</evidence>
<gene>
    <name evidence="7" type="ORF">INT44_000333</name>
</gene>
<keyword evidence="8" id="KW-1185">Reference proteome</keyword>
<evidence type="ECO:0000313" key="7">
    <source>
        <dbReference type="EMBL" id="KAG2175855.1"/>
    </source>
</evidence>
<sequence>MIDSSQPKWNQDQHHAINTIIQVAFARIREITVTDDEWLVGLWKRLVRHYHTDTTARKDIPLSKAITYLLTPDDVRFQVILDLLSVILDLAPESQADKDVEMKYDARERRFLLEVAHAMQLAPVDVNMAERAVGQQIYFKLEERNAAESGTRTGDMGESASAAMEDASRRNKAWRWVKMGAGAAAGGAVIALTGGLAAPLVAPLVVGLTGATFFTTAGGIALMTGLFGLTGGGLTGTEHNGWKLHRRTRGIDDFNFEQILDPSIPHIPSLNCTICVSGYLQDDASLCTTPWEIAFQKSKAYQDIYCVSYEKAALLNLGRAFKSFIRNEAFMYAGKEALKMTALQAFFAAVALPATLLKVTDVIDNPWQIASDRSIKAGIVLADVLEQRVHGKRPCTLIGFSVGTLVITQCLQELAERGQFGIIDNVVLMGAPISSSNKNLWAAMRSVVSHQFINCYSPKDWVLATVYRLHSMSTEVAGLSPITNVPGIENVQVDIEGHSSYSDNVSSILSQVQLVEA</sequence>
<comment type="similarity">
    <text evidence="2">Belongs to the TMCO4 family.</text>
</comment>
<evidence type="ECO:0008006" key="9">
    <source>
        <dbReference type="Google" id="ProtNLM"/>
    </source>
</evidence>
<reference evidence="7" key="1">
    <citation type="submission" date="2020-12" db="EMBL/GenBank/DDBJ databases">
        <title>Metabolic potential, ecology and presence of endohyphal bacteria is reflected in genomic diversity of Mucoromycotina.</title>
        <authorList>
            <person name="Muszewska A."/>
            <person name="Okrasinska A."/>
            <person name="Steczkiewicz K."/>
            <person name="Drgas O."/>
            <person name="Orlowska M."/>
            <person name="Perlinska-Lenart U."/>
            <person name="Aleksandrzak-Piekarczyk T."/>
            <person name="Szatraj K."/>
            <person name="Zielenkiewicz U."/>
            <person name="Pilsyk S."/>
            <person name="Malc E."/>
            <person name="Mieczkowski P."/>
            <person name="Kruszewska J.S."/>
            <person name="Biernat P."/>
            <person name="Pawlowska J."/>
        </authorList>
    </citation>
    <scope>NUCLEOTIDE SEQUENCE</scope>
    <source>
        <strain evidence="7">WA0000051536</strain>
    </source>
</reference>
<keyword evidence="3 6" id="KW-0812">Transmembrane</keyword>
<dbReference type="GO" id="GO:0016020">
    <property type="term" value="C:membrane"/>
    <property type="evidence" value="ECO:0007669"/>
    <property type="project" value="UniProtKB-SubCell"/>
</dbReference>
<dbReference type="InterPro" id="IPR029058">
    <property type="entry name" value="AB_hydrolase_fold"/>
</dbReference>
<dbReference type="PANTHER" id="PTHR17920">
    <property type="entry name" value="TRANSMEMBRANE AND COILED-COIL DOMAIN-CONTAINING PROTEIN 4 TMCO4"/>
    <property type="match status" value="1"/>
</dbReference>
<dbReference type="InterPro" id="IPR007941">
    <property type="entry name" value="DUF726"/>
</dbReference>
<dbReference type="OrthoDB" id="277931at2759"/>
<dbReference type="Gene3D" id="3.40.50.1820">
    <property type="entry name" value="alpha/beta hydrolase"/>
    <property type="match status" value="1"/>
</dbReference>
<dbReference type="EMBL" id="JAEPRA010000014">
    <property type="protein sequence ID" value="KAG2175855.1"/>
    <property type="molecule type" value="Genomic_DNA"/>
</dbReference>
<comment type="subcellular location">
    <subcellularLocation>
        <location evidence="1">Membrane</location>
        <topology evidence="1">Multi-pass membrane protein</topology>
    </subcellularLocation>
</comment>